<sequence length="290" mass="34185">MNIPKTIHLLCIKLHKMPKWVWQIGGIFIALFYCFWLYFFLVAPSGFRWRAIYGDPDYPDGYEIHGIDISHHQGNVNWARLRNALIEQSPVRFVFMKSTEGDSHVDRNFRSNFANAKEAGLIRGVYHFWSNNSSPRRQAYFYLAMTPLEPGDLPPVLDVETKPNGISTGEFQQNILTWLHIVEDKFHVKPIIYTFYKFKDQYLSDSRFDDYPYWIAHYYVDKMEYPGKWLFWQHTDAGKLPGIKGYVDLNIFNGSYYNLMQLLIPKPKIDKKSDTPIYDSLYIDSFSVQD</sequence>
<dbReference type="SMART" id="SM00641">
    <property type="entry name" value="Glyco_25"/>
    <property type="match status" value="1"/>
</dbReference>
<dbReference type="RefSeq" id="WP_115083388.1">
    <property type="nucleotide sequence ID" value="NZ_JABZTP010000001.1"/>
</dbReference>
<dbReference type="PANTHER" id="PTHR34135:SF2">
    <property type="entry name" value="LYSOZYME"/>
    <property type="match status" value="1"/>
</dbReference>
<dbReference type="GO" id="GO:0003796">
    <property type="term" value="F:lysozyme activity"/>
    <property type="evidence" value="ECO:0007669"/>
    <property type="project" value="UniProtKB-EC"/>
</dbReference>
<dbReference type="Pfam" id="PF01183">
    <property type="entry name" value="Glyco_hydro_25"/>
    <property type="match status" value="1"/>
</dbReference>
<dbReference type="GO" id="GO:0016052">
    <property type="term" value="P:carbohydrate catabolic process"/>
    <property type="evidence" value="ECO:0007669"/>
    <property type="project" value="TreeGrafter"/>
</dbReference>
<comment type="similarity">
    <text evidence="1">Belongs to the glycosyl hydrolase 25 family.</text>
</comment>
<protein>
    <submittedName>
        <fullName evidence="5">Lysozyme M1</fullName>
        <ecNumber evidence="5">3.2.1.17</ecNumber>
    </submittedName>
</protein>
<gene>
    <name evidence="5" type="primary">acm_3</name>
    <name evidence="5" type="ORF">NCTC13043_01260</name>
</gene>
<keyword evidence="4" id="KW-0812">Transmembrane</keyword>
<dbReference type="InterPro" id="IPR002053">
    <property type="entry name" value="Glyco_hydro_25"/>
</dbReference>
<organism evidence="5 6">
    <name type="scientific">Prevotella pallens</name>
    <dbReference type="NCBI Taxonomy" id="60133"/>
    <lineage>
        <taxon>Bacteria</taxon>
        <taxon>Pseudomonadati</taxon>
        <taxon>Bacteroidota</taxon>
        <taxon>Bacteroidia</taxon>
        <taxon>Bacteroidales</taxon>
        <taxon>Prevotellaceae</taxon>
        <taxon>Prevotella</taxon>
    </lineage>
</organism>
<keyword evidence="4" id="KW-1133">Transmembrane helix</keyword>
<evidence type="ECO:0000256" key="2">
    <source>
        <dbReference type="ARBA" id="ARBA00022801"/>
    </source>
</evidence>
<accession>A0A379F2J5</accession>
<evidence type="ECO:0000313" key="6">
    <source>
        <dbReference type="Proteomes" id="UP000254235"/>
    </source>
</evidence>
<dbReference type="GeneID" id="78570948"/>
<dbReference type="EMBL" id="UGTP01000001">
    <property type="protein sequence ID" value="SUC12653.1"/>
    <property type="molecule type" value="Genomic_DNA"/>
</dbReference>
<keyword evidence="2 5" id="KW-0378">Hydrolase</keyword>
<dbReference type="EC" id="3.2.1.17" evidence="5"/>
<proteinExistence type="inferred from homology"/>
<dbReference type="OrthoDB" id="9798192at2"/>
<dbReference type="CDD" id="cd06524">
    <property type="entry name" value="GH25_YegX-like"/>
    <property type="match status" value="1"/>
</dbReference>
<dbReference type="Gene3D" id="3.20.20.80">
    <property type="entry name" value="Glycosidases"/>
    <property type="match status" value="1"/>
</dbReference>
<dbReference type="InterPro" id="IPR017853">
    <property type="entry name" value="GH"/>
</dbReference>
<dbReference type="AlphaFoldDB" id="A0A379F2J5"/>
<dbReference type="GO" id="GO:0016998">
    <property type="term" value="P:cell wall macromolecule catabolic process"/>
    <property type="evidence" value="ECO:0007669"/>
    <property type="project" value="InterPro"/>
</dbReference>
<keyword evidence="4" id="KW-0472">Membrane</keyword>
<dbReference type="PANTHER" id="PTHR34135">
    <property type="entry name" value="LYSOZYME"/>
    <property type="match status" value="1"/>
</dbReference>
<feature type="transmembrane region" description="Helical" evidence="4">
    <location>
        <begin position="20"/>
        <end position="41"/>
    </location>
</feature>
<evidence type="ECO:0000313" key="5">
    <source>
        <dbReference type="EMBL" id="SUC12653.1"/>
    </source>
</evidence>
<dbReference type="Proteomes" id="UP000254235">
    <property type="component" value="Unassembled WGS sequence"/>
</dbReference>
<evidence type="ECO:0000256" key="3">
    <source>
        <dbReference type="ARBA" id="ARBA00023295"/>
    </source>
</evidence>
<evidence type="ECO:0000256" key="1">
    <source>
        <dbReference type="ARBA" id="ARBA00010646"/>
    </source>
</evidence>
<dbReference type="SUPFAM" id="SSF51445">
    <property type="entry name" value="(Trans)glycosidases"/>
    <property type="match status" value="1"/>
</dbReference>
<dbReference type="GO" id="GO:0009253">
    <property type="term" value="P:peptidoglycan catabolic process"/>
    <property type="evidence" value="ECO:0007669"/>
    <property type="project" value="InterPro"/>
</dbReference>
<name>A0A379F2J5_9BACT</name>
<keyword evidence="3 5" id="KW-0326">Glycosidase</keyword>
<evidence type="ECO:0000256" key="4">
    <source>
        <dbReference type="SAM" id="Phobius"/>
    </source>
</evidence>
<reference evidence="5 6" key="1">
    <citation type="submission" date="2018-06" db="EMBL/GenBank/DDBJ databases">
        <authorList>
            <consortium name="Pathogen Informatics"/>
            <person name="Doyle S."/>
        </authorList>
    </citation>
    <scope>NUCLEOTIDE SEQUENCE [LARGE SCALE GENOMIC DNA]</scope>
    <source>
        <strain evidence="5 6">NCTC13043</strain>
    </source>
</reference>
<dbReference type="PROSITE" id="PS51904">
    <property type="entry name" value="GLYCOSYL_HYDROL_F25_2"/>
    <property type="match status" value="1"/>
</dbReference>
<dbReference type="InterPro" id="IPR018077">
    <property type="entry name" value="Glyco_hydro_fam25_subgr"/>
</dbReference>